<evidence type="ECO:0000313" key="1">
    <source>
        <dbReference type="EMBL" id="CRK93910.1"/>
    </source>
</evidence>
<evidence type="ECO:0000313" key="2">
    <source>
        <dbReference type="Proteomes" id="UP000183832"/>
    </source>
</evidence>
<keyword evidence="2" id="KW-1185">Reference proteome</keyword>
<organism evidence="1 2">
    <name type="scientific">Clunio marinus</name>
    <dbReference type="NCBI Taxonomy" id="568069"/>
    <lineage>
        <taxon>Eukaryota</taxon>
        <taxon>Metazoa</taxon>
        <taxon>Ecdysozoa</taxon>
        <taxon>Arthropoda</taxon>
        <taxon>Hexapoda</taxon>
        <taxon>Insecta</taxon>
        <taxon>Pterygota</taxon>
        <taxon>Neoptera</taxon>
        <taxon>Endopterygota</taxon>
        <taxon>Diptera</taxon>
        <taxon>Nematocera</taxon>
        <taxon>Chironomoidea</taxon>
        <taxon>Chironomidae</taxon>
        <taxon>Clunio</taxon>
    </lineage>
</organism>
<reference evidence="1 2" key="1">
    <citation type="submission" date="2015-04" db="EMBL/GenBank/DDBJ databases">
        <authorList>
            <person name="Syromyatnikov M.Y."/>
            <person name="Popov V.N."/>
        </authorList>
    </citation>
    <scope>NUCLEOTIDE SEQUENCE [LARGE SCALE GENOMIC DNA]</scope>
</reference>
<accession>A0A1J1I4T5</accession>
<dbReference type="AlphaFoldDB" id="A0A1J1I4T5"/>
<feature type="non-terminal residue" evidence="1">
    <location>
        <position position="1"/>
    </location>
</feature>
<protein>
    <submittedName>
        <fullName evidence="1">CLUMA_CG007437, isoform A</fullName>
    </submittedName>
</protein>
<dbReference type="EMBL" id="CVRI01000038">
    <property type="protein sequence ID" value="CRK93910.1"/>
    <property type="molecule type" value="Genomic_DNA"/>
</dbReference>
<dbReference type="Proteomes" id="UP000183832">
    <property type="component" value="Unassembled WGS sequence"/>
</dbReference>
<name>A0A1J1I4T5_9DIPT</name>
<sequence length="157" mass="18141">CFPSCRPSQFISVNAERIISFELSSDQSLQSKMCGRKKVYASDQVEKVPEVVVKSRVSYNSKTQQPQVPNKMGTITPDTCCVNLRFEIPQDLMDRQIQIYRNIEEKLLYFGMMSEDGRKDLQTVQEEIVLGFYSLFLNRDPLRIPMEYEGAVTIIKK</sequence>
<proteinExistence type="predicted"/>
<gene>
    <name evidence="1" type="ORF">CLUMA_CG007437</name>
</gene>
<dbReference type="OrthoDB" id="7780581at2759"/>